<accession>A0ABX5E9K8</accession>
<comment type="caution">
    <text evidence="1">The sequence shown here is derived from an EMBL/GenBank/DDBJ whole genome shotgun (WGS) entry which is preliminary data.</text>
</comment>
<dbReference type="SUPFAM" id="SSF46689">
    <property type="entry name" value="Homeodomain-like"/>
    <property type="match status" value="1"/>
</dbReference>
<dbReference type="EMBL" id="PVTX01000015">
    <property type="protein sequence ID" value="PRZ03189.1"/>
    <property type="molecule type" value="Genomic_DNA"/>
</dbReference>
<keyword evidence="2" id="KW-1185">Reference proteome</keyword>
<evidence type="ECO:0000313" key="1">
    <source>
        <dbReference type="EMBL" id="PRZ03189.1"/>
    </source>
</evidence>
<dbReference type="Gene3D" id="1.10.10.10">
    <property type="entry name" value="Winged helix-like DNA-binding domain superfamily/Winged helix DNA-binding domain"/>
    <property type="match status" value="1"/>
</dbReference>
<evidence type="ECO:0000313" key="2">
    <source>
        <dbReference type="Proteomes" id="UP000239895"/>
    </source>
</evidence>
<dbReference type="InterPro" id="IPR036388">
    <property type="entry name" value="WH-like_DNA-bd_sf"/>
</dbReference>
<organism evidence="1 2">
    <name type="scientific">Isoptericola halotolerans</name>
    <dbReference type="NCBI Taxonomy" id="300560"/>
    <lineage>
        <taxon>Bacteria</taxon>
        <taxon>Bacillati</taxon>
        <taxon>Actinomycetota</taxon>
        <taxon>Actinomycetes</taxon>
        <taxon>Micrococcales</taxon>
        <taxon>Promicromonosporaceae</taxon>
        <taxon>Isoptericola</taxon>
    </lineage>
</organism>
<sequence>MAAPRKYPDELREWAIRMAVDPRGDPVTRKGALARVGEQLGFNSETLRGWVQQAEIDVGDQCAKASPCVKTVREERTGKTVKVRHNYTDRAVWFFSNPKNTCADVNVDRTYKG</sequence>
<gene>
    <name evidence="1" type="ORF">BCL65_11557</name>
</gene>
<protein>
    <submittedName>
        <fullName evidence="1">Transposase</fullName>
    </submittedName>
</protein>
<reference evidence="1 2" key="1">
    <citation type="submission" date="2018-03" db="EMBL/GenBank/DDBJ databases">
        <title>Comparative analysis of microorganisms from saline springs in Andes Mountain Range, Colombia.</title>
        <authorList>
            <person name="Rubin E."/>
        </authorList>
    </citation>
    <scope>NUCLEOTIDE SEQUENCE [LARGE SCALE GENOMIC DNA]</scope>
    <source>
        <strain evidence="1 2">CG 23</strain>
    </source>
</reference>
<proteinExistence type="predicted"/>
<name>A0ABX5E9K8_9MICO</name>
<dbReference type="Proteomes" id="UP000239895">
    <property type="component" value="Unassembled WGS sequence"/>
</dbReference>
<dbReference type="InterPro" id="IPR009057">
    <property type="entry name" value="Homeodomain-like_sf"/>
</dbReference>
<dbReference type="RefSeq" id="WP_106269729.1">
    <property type="nucleotide sequence ID" value="NZ_PVTX01000015.1"/>
</dbReference>